<dbReference type="PROSITE" id="PS50211">
    <property type="entry name" value="DENN"/>
    <property type="match status" value="1"/>
</dbReference>
<feature type="compositionally biased region" description="Acidic residues" evidence="5">
    <location>
        <begin position="1043"/>
        <end position="1053"/>
    </location>
</feature>
<evidence type="ECO:0000259" key="7">
    <source>
        <dbReference type="PROSITE" id="PS50211"/>
    </source>
</evidence>
<protein>
    <submittedName>
        <fullName evidence="9">Myotubularin-related protein 13</fullName>
    </submittedName>
</protein>
<dbReference type="InterPro" id="IPR022096">
    <property type="entry name" value="SBF1/SBF2"/>
</dbReference>
<dbReference type="InterPro" id="IPR037516">
    <property type="entry name" value="Tripartite_DENN"/>
</dbReference>
<dbReference type="InterPro" id="IPR043153">
    <property type="entry name" value="DENN_C"/>
</dbReference>
<name>A0AAW1C8V0_CROAD</name>
<evidence type="ECO:0000256" key="1">
    <source>
        <dbReference type="ARBA" id="ARBA00004496"/>
    </source>
</evidence>
<evidence type="ECO:0000256" key="5">
    <source>
        <dbReference type="SAM" id="MobiDB-lite"/>
    </source>
</evidence>
<dbReference type="InterPro" id="IPR011993">
    <property type="entry name" value="PH-like_dom_sf"/>
</dbReference>
<dbReference type="SUPFAM" id="SSF52799">
    <property type="entry name" value="(Phosphotyrosine protein) phosphatases II"/>
    <property type="match status" value="1"/>
</dbReference>
<dbReference type="FunFam" id="3.40.50.11500:FF:000006">
    <property type="entry name" value="SET binding factor 2"/>
    <property type="match status" value="1"/>
</dbReference>
<dbReference type="InterPro" id="IPR037823">
    <property type="entry name" value="MTMR13_PH-GRAM"/>
</dbReference>
<dbReference type="EMBL" id="JAOTOJ010000001">
    <property type="protein sequence ID" value="KAK9410010.1"/>
    <property type="molecule type" value="Genomic_DNA"/>
</dbReference>
<dbReference type="SMART" id="SM00801">
    <property type="entry name" value="dDENN"/>
    <property type="match status" value="1"/>
</dbReference>
<dbReference type="InterPro" id="IPR001849">
    <property type="entry name" value="PH_domain"/>
</dbReference>
<accession>A0AAW1C8V0</accession>
<evidence type="ECO:0000259" key="8">
    <source>
        <dbReference type="PROSITE" id="PS51339"/>
    </source>
</evidence>
<evidence type="ECO:0000256" key="2">
    <source>
        <dbReference type="ARBA" id="ARBA00007471"/>
    </source>
</evidence>
<feature type="domain" description="Myotubularin phosphatase" evidence="8">
    <location>
        <begin position="1072"/>
        <end position="1580"/>
    </location>
</feature>
<evidence type="ECO:0000313" key="10">
    <source>
        <dbReference type="Proteomes" id="UP001474421"/>
    </source>
</evidence>
<dbReference type="InterPro" id="IPR005113">
    <property type="entry name" value="uDENN_dom"/>
</dbReference>
<evidence type="ECO:0000259" key="6">
    <source>
        <dbReference type="PROSITE" id="PS50003"/>
    </source>
</evidence>
<comment type="caution">
    <text evidence="9">The sequence shown here is derived from an EMBL/GenBank/DDBJ whole genome shotgun (WGS) entry which is preliminary data.</text>
</comment>
<dbReference type="Gene3D" id="3.30.450.200">
    <property type="match status" value="1"/>
</dbReference>
<dbReference type="PROSITE" id="PS50003">
    <property type="entry name" value="PH_DOMAIN"/>
    <property type="match status" value="1"/>
</dbReference>
<dbReference type="CDD" id="cd01235">
    <property type="entry name" value="PH_Sbf1_hMTMR5"/>
    <property type="match status" value="1"/>
</dbReference>
<dbReference type="Gene3D" id="3.40.50.11500">
    <property type="match status" value="1"/>
</dbReference>
<keyword evidence="3" id="KW-0963">Cytoplasm</keyword>
<dbReference type="InterPro" id="IPR004182">
    <property type="entry name" value="GRAM"/>
</dbReference>
<dbReference type="Pfam" id="PF12335">
    <property type="entry name" value="SBF2"/>
    <property type="match status" value="1"/>
</dbReference>
<dbReference type="Pfam" id="PF06602">
    <property type="entry name" value="Myotub-related"/>
    <property type="match status" value="1"/>
</dbReference>
<gene>
    <name evidence="9" type="ORF">NXF25_001185</name>
</gene>
<feature type="domain" description="PH" evidence="6">
    <location>
        <begin position="1738"/>
        <end position="1842"/>
    </location>
</feature>
<keyword evidence="10" id="KW-1185">Reference proteome</keyword>
<evidence type="ECO:0000313" key="9">
    <source>
        <dbReference type="EMBL" id="KAK9410010.1"/>
    </source>
</evidence>
<sequence length="1844" mass="208519">MARLADYFIVVGYDHEKTGSADGLGKIIQRFPLKDLDDTPFPQGIELFCQPGGWHLSRERKQPTFFVVVLTDINSERHYCSCLTFYEAEIDLQGSRVTEGEQESGLIQPAEVFAPKSLVLVSRLDYPEIFRACLGLVYTVYVDNLNVSLETLIANLCSCFVPAAGGSQKLFSLGAGDRQLIQTPLHDSLPVTGTSVGLLFQQLGIQNVLNLFCAVLTENKVLFHSASFQRLSDACRALESLMFPLKYSYPYIPILPAQLLEVLSSPTPFIIGVHSIFCNDIHELLDVIIADLDGGTIKIPECIHLSQLPEPLLQQTQTSLSLVLYPDLATADYAFPPPRTALSHSKMLDKEVRGVFLRLFAQLFQGYRSCLQLIRIHSEPVINFHKAAFLSQRGLIENDFLTKILNGMAFAGFVSERGPPYRSCDLFDELVAFEVERIKSEESNSLKVLKHIRELAEQLLKNENPNPHMTFQKVPRPTEGSHLRVHVLPFPRINENQVQDLIQENLIKNQSAPSASRIERKCVVPAGPPVVSIVEKTSTVFNSAQRLEVVRNCISFIFENKLLETEKTLPAALRALKGKAARQCLTQELSLHVQQNRAILDHQQFDYIIRMMNCTLQDCSSSEEYNIAATLLPLTTAFYRKLAPGVNQFAYTCVQDHPIWANQQFWETTFYSDVENQIRSLYLSTKEDNHPQHLMQKEKFSEDQGQEKTAMDLAAEQLRLWPMLSKETQQQLVQSEESMVFSQAIHFANLMVIAGSVAESYDTESGFEDSENNDVANAVVRFITRFIDKVCTESGVTQDHIRSLHCMIPGIVAMHIETLEAVHRESRRLPPIQKPKILRPDLLPGEEFVCEGLRVLLDPDGREEATGGLLGGPHILPAEGALFLTTYRVIFKGTPHDQLVGEQTVIRSFPIASVTKEKKITIQNQLQQSMQEGLQITSATFQLIKVAFDEEVSPEVVEIFKKQLMKFRYPQSIFSTFAFAAGQTAPQIILPKQKEKNTSFRTLSKTIVKGAKRAGKMTIGRQHLLKKKTGTIIEERANRPGWNEEDDVSVSDDSEMHTSGTLKASEKSTMEQLVERACFRDYQRLGLGTISNSSSRSKTEYFRITALNRMYSLCRSYPGLLVVPQCIQDSSLQRVARCYRHNRLPVVCWKNSKTSTFLFRAGGFHGKGVVGLFKSQNTQTSAPTSLESSSSIEQEKYLQALLNAISVHCKLNGNNTLTIRPAIALSPGTERRASRMSTVFKQVVPGHLDVNLSNSFARGGVWASLRSSGRFISTQMPFLDVGARLAGKDGSPSFTSSSAYLQNRLLKRQAALYIFGEKSQLRGFKLDFALNCEFVPVEFSDIRQVKTSFKRLISACVPSNIPADSEITFLKALAESEWFPQLHRIMQLGVVISELLENGSSVLVCLEDGWDITVQVLSLVQLLSDPFYRTLEGFRMLIEKEWLSFGHKFSQRSNLTLNCQGSGFAPIFLQFLDCVHQIHSQYPTEFEFNQYYLKFLAFHYVSNRFKTFLLDSDYERLEHGTLFEDKGEKHGKKGICIWDCIDKIHKRSPVFFNYLYVPVETEVLKPNVSISCLKKWDYYTEETLATGPTYDWTIISAKCSTLDETDQMDMSPSHNKRKIVWPCYDNLTKVQPDAITNLFSEIERLENKLNHSPERWQSLWERVKVNVKEDSGKDNHRRHPSGSSAMSVNLHSCQKRSILHLPDSGLGEERNSNISSSNGVERRVTTLYNQFTSKHDENRSFEGTLYKRGALLKGWKPRWFVLDVTKHQLRYYDSMEDACCKGHIELAEVESVIPASPTIGAPKHANEKAFFDLKTSKRVYNFCAQDAQSAYQWMDRIQSCISDA</sequence>
<dbReference type="InterPro" id="IPR010569">
    <property type="entry name" value="Myotubularin-like_Pase_dom"/>
</dbReference>
<reference evidence="9 10" key="1">
    <citation type="journal article" date="2024" name="Proc. Natl. Acad. Sci. U.S.A.">
        <title>The genetic regulatory architecture and epigenomic basis for age-related changes in rattlesnake venom.</title>
        <authorList>
            <person name="Hogan M.P."/>
            <person name="Holding M.L."/>
            <person name="Nystrom G.S."/>
            <person name="Colston T.J."/>
            <person name="Bartlett D.A."/>
            <person name="Mason A.J."/>
            <person name="Ellsworth S.A."/>
            <person name="Rautsaw R.M."/>
            <person name="Lawrence K.C."/>
            <person name="Strickland J.L."/>
            <person name="He B."/>
            <person name="Fraser P."/>
            <person name="Margres M.J."/>
            <person name="Gilbert D.M."/>
            <person name="Gibbs H.L."/>
            <person name="Parkinson C.L."/>
            <person name="Rokyta D.R."/>
        </authorList>
    </citation>
    <scope>NUCLEOTIDE SEQUENCE [LARGE SCALE GENOMIC DNA]</scope>
    <source>
        <strain evidence="9">DRR0105</strain>
    </source>
</reference>
<feature type="domain" description="UDENN" evidence="7">
    <location>
        <begin position="7"/>
        <end position="424"/>
    </location>
</feature>
<dbReference type="SMART" id="SM00799">
    <property type="entry name" value="DENN"/>
    <property type="match status" value="1"/>
</dbReference>
<dbReference type="SUPFAM" id="SSF50729">
    <property type="entry name" value="PH domain-like"/>
    <property type="match status" value="2"/>
</dbReference>
<dbReference type="InterPro" id="IPR005112">
    <property type="entry name" value="dDENN_dom"/>
</dbReference>
<evidence type="ECO:0000256" key="4">
    <source>
        <dbReference type="ARBA" id="ARBA00022658"/>
    </source>
</evidence>
<dbReference type="PROSITE" id="PS51339">
    <property type="entry name" value="PPASE_MYOTUBULARIN"/>
    <property type="match status" value="1"/>
</dbReference>
<dbReference type="PANTHER" id="PTHR10807:SF4">
    <property type="entry name" value="MYOTUBULARIN-RELATED PROTEIN 13"/>
    <property type="match status" value="1"/>
</dbReference>
<dbReference type="Pfam" id="PF03456">
    <property type="entry name" value="uDENN"/>
    <property type="match status" value="1"/>
</dbReference>
<dbReference type="SMART" id="SM00568">
    <property type="entry name" value="GRAM"/>
    <property type="match status" value="1"/>
</dbReference>
<feature type="region of interest" description="Disordered" evidence="5">
    <location>
        <begin position="1042"/>
        <end position="1066"/>
    </location>
</feature>
<dbReference type="InterPro" id="IPR029021">
    <property type="entry name" value="Prot-tyrosine_phosphatase-like"/>
</dbReference>
<dbReference type="GO" id="GO:0016020">
    <property type="term" value="C:membrane"/>
    <property type="evidence" value="ECO:0007669"/>
    <property type="project" value="TreeGrafter"/>
</dbReference>
<dbReference type="SMART" id="SM00800">
    <property type="entry name" value="uDENN"/>
    <property type="match status" value="1"/>
</dbReference>
<evidence type="ECO:0000256" key="3">
    <source>
        <dbReference type="ARBA" id="ARBA00022490"/>
    </source>
</evidence>
<dbReference type="PANTHER" id="PTHR10807">
    <property type="entry name" value="MYOTUBULARIN-RELATED"/>
    <property type="match status" value="1"/>
</dbReference>
<comment type="subcellular location">
    <subcellularLocation>
        <location evidence="1">Cytoplasm</location>
    </subcellularLocation>
</comment>
<dbReference type="Pfam" id="PF02893">
    <property type="entry name" value="GRAM"/>
    <property type="match status" value="1"/>
</dbReference>
<dbReference type="Gene3D" id="2.30.29.30">
    <property type="entry name" value="Pleckstrin-homology domain (PH domain)/Phosphotyrosine-binding domain (PTB)"/>
    <property type="match status" value="1"/>
</dbReference>
<dbReference type="CDD" id="cd13339">
    <property type="entry name" value="PH-GRAM_MTMR13"/>
    <property type="match status" value="1"/>
</dbReference>
<dbReference type="GO" id="GO:0005737">
    <property type="term" value="C:cytoplasm"/>
    <property type="evidence" value="ECO:0007669"/>
    <property type="project" value="UniProtKB-SubCell"/>
</dbReference>
<dbReference type="InterPro" id="IPR001194">
    <property type="entry name" value="cDENN_dom"/>
</dbReference>
<proteinExistence type="inferred from homology"/>
<dbReference type="FunFam" id="3.30.450.200:FF:000004">
    <property type="entry name" value="SET binding factor 2"/>
    <property type="match status" value="1"/>
</dbReference>
<dbReference type="CDD" id="cd14589">
    <property type="entry name" value="PTP-MTMR13"/>
    <property type="match status" value="1"/>
</dbReference>
<keyword evidence="4" id="KW-0344">Guanine-nucleotide releasing factor</keyword>
<dbReference type="GO" id="GO:0005085">
    <property type="term" value="F:guanyl-nucleotide exchange factor activity"/>
    <property type="evidence" value="ECO:0007669"/>
    <property type="project" value="UniProtKB-KW"/>
</dbReference>
<dbReference type="InterPro" id="IPR030564">
    <property type="entry name" value="Myotubularin"/>
</dbReference>
<dbReference type="SMART" id="SM00233">
    <property type="entry name" value="PH"/>
    <property type="match status" value="1"/>
</dbReference>
<comment type="similarity">
    <text evidence="2">Belongs to the protein-tyrosine phosphatase family. Non-receptor class myotubularin subfamily.</text>
</comment>
<dbReference type="Pfam" id="PF02141">
    <property type="entry name" value="DENN"/>
    <property type="match status" value="1"/>
</dbReference>
<dbReference type="FunFam" id="2.30.29.30:FF:000093">
    <property type="entry name" value="SET binding factor 2"/>
    <property type="match status" value="1"/>
</dbReference>
<organism evidence="9 10">
    <name type="scientific">Crotalus adamanteus</name>
    <name type="common">Eastern diamondback rattlesnake</name>
    <dbReference type="NCBI Taxonomy" id="8729"/>
    <lineage>
        <taxon>Eukaryota</taxon>
        <taxon>Metazoa</taxon>
        <taxon>Chordata</taxon>
        <taxon>Craniata</taxon>
        <taxon>Vertebrata</taxon>
        <taxon>Euteleostomi</taxon>
        <taxon>Lepidosauria</taxon>
        <taxon>Squamata</taxon>
        <taxon>Bifurcata</taxon>
        <taxon>Unidentata</taxon>
        <taxon>Episquamata</taxon>
        <taxon>Toxicofera</taxon>
        <taxon>Serpentes</taxon>
        <taxon>Colubroidea</taxon>
        <taxon>Viperidae</taxon>
        <taxon>Crotalinae</taxon>
        <taxon>Crotalus</taxon>
    </lineage>
</organism>
<dbReference type="Pfam" id="PF00169">
    <property type="entry name" value="PH"/>
    <property type="match status" value="1"/>
</dbReference>
<dbReference type="Proteomes" id="UP001474421">
    <property type="component" value="Unassembled WGS sequence"/>
</dbReference>